<reference evidence="2 4" key="1">
    <citation type="submission" date="2016-10" db="EMBL/GenBank/DDBJ databases">
        <title>Complete Genome Sequence of Acetogen Clostridium formicoaceticum ATCC 27076.</title>
        <authorList>
            <person name="Bao T."/>
            <person name="Cheng C."/>
            <person name="Zhao J."/>
            <person name="Yang S.-T."/>
            <person name="Wang J."/>
            <person name="Wang M."/>
        </authorList>
    </citation>
    <scope>NUCLEOTIDE SEQUENCE [LARGE SCALE GENOMIC DNA]</scope>
    <source>
        <strain evidence="2 4">ATCC 27076</strain>
    </source>
</reference>
<proteinExistence type="predicted"/>
<protein>
    <submittedName>
        <fullName evidence="3">Mannosyl-3-phosphoglycerate phosphatase</fullName>
    </submittedName>
</protein>
<dbReference type="GO" id="GO:0003824">
    <property type="term" value="F:catalytic activity"/>
    <property type="evidence" value="ECO:0007669"/>
    <property type="project" value="UniProtKB-ARBA"/>
</dbReference>
<keyword evidence="4" id="KW-1185">Reference proteome</keyword>
<dbReference type="SUPFAM" id="SSF56784">
    <property type="entry name" value="HAD-like"/>
    <property type="match status" value="1"/>
</dbReference>
<feature type="domain" description="Sucrose phosphatase-like" evidence="1">
    <location>
        <begin position="47"/>
        <end position="226"/>
    </location>
</feature>
<dbReference type="EMBL" id="CP020559">
    <property type="protein sequence ID" value="ARE89207.1"/>
    <property type="molecule type" value="Genomic_DNA"/>
</dbReference>
<dbReference type="RefSeq" id="WP_070963786.1">
    <property type="nucleotide sequence ID" value="NZ_CP017603.1"/>
</dbReference>
<dbReference type="Gene3D" id="3.40.50.1000">
    <property type="entry name" value="HAD superfamily/HAD-like"/>
    <property type="match status" value="2"/>
</dbReference>
<dbReference type="InterPro" id="IPR024197">
    <property type="entry name" value="TPP-like"/>
</dbReference>
<dbReference type="InterPro" id="IPR006380">
    <property type="entry name" value="SPP-like_dom"/>
</dbReference>
<dbReference type="EMBL" id="CP017603">
    <property type="protein sequence ID" value="AOY74814.1"/>
    <property type="molecule type" value="Genomic_DNA"/>
</dbReference>
<evidence type="ECO:0000313" key="3">
    <source>
        <dbReference type="EMBL" id="ARE89207.1"/>
    </source>
</evidence>
<accession>A0AAC9RP92</accession>
<name>A0AAC9RP92_9CLOT</name>
<reference evidence="3 5" key="2">
    <citation type="submission" date="2017-03" db="EMBL/GenBank/DDBJ databases">
        <title>Complete sequence of Clostridium formicaceticum DSM 92.</title>
        <authorList>
            <person name="Poehlein A."/>
            <person name="Karl M."/>
            <person name="Bengelsdorf F.R."/>
            <person name="Duerre P."/>
            <person name="Daniel R."/>
        </authorList>
    </citation>
    <scope>NUCLEOTIDE SEQUENCE [LARGE SCALE GENOMIC DNA]</scope>
    <source>
        <strain evidence="3 5">DSM 92</strain>
    </source>
</reference>
<evidence type="ECO:0000313" key="5">
    <source>
        <dbReference type="Proteomes" id="UP000192478"/>
    </source>
</evidence>
<evidence type="ECO:0000313" key="2">
    <source>
        <dbReference type="EMBL" id="AOY74814.1"/>
    </source>
</evidence>
<dbReference type="InterPro" id="IPR023214">
    <property type="entry name" value="HAD_sf"/>
</dbReference>
<dbReference type="Pfam" id="PF05116">
    <property type="entry name" value="S6PP"/>
    <property type="match status" value="1"/>
</dbReference>
<dbReference type="PIRSF" id="PIRSF030802">
    <property type="entry name" value="UCP030802"/>
    <property type="match status" value="1"/>
</dbReference>
<sequence length="283" mass="33015">MLFTCDLDETLIYGARFLQDENCLTKTKVRLIETKDGREISYMTEEAISRLKALSKKILFVPVTTRTIEQYKRITLFQKEIFPRYAIVSNGGTLLIGGKVDETWEALVKEKVRKNCLSYEEVLLKFKEIYSADWVVSQRRADDLFYYFIVRQDCLPKEKLDSFMDWLKENHWNAYLQRRKLYFIPSVINKGEAVEYLCDHISPDFITAAGDSLMDLPMLQKADYSITPLQGELGRLYQDEDKESKIKITSDTGILAAEEILKYIEDLNIALEKNWHQVAEETV</sequence>
<organism evidence="3 5">
    <name type="scientific">Clostridium formicaceticum</name>
    <dbReference type="NCBI Taxonomy" id="1497"/>
    <lineage>
        <taxon>Bacteria</taxon>
        <taxon>Bacillati</taxon>
        <taxon>Bacillota</taxon>
        <taxon>Clostridia</taxon>
        <taxon>Eubacteriales</taxon>
        <taxon>Clostridiaceae</taxon>
        <taxon>Clostridium</taxon>
    </lineage>
</organism>
<dbReference type="AlphaFoldDB" id="A0AAC9RP92"/>
<dbReference type="Proteomes" id="UP000177894">
    <property type="component" value="Chromosome"/>
</dbReference>
<evidence type="ECO:0000313" key="4">
    <source>
        <dbReference type="Proteomes" id="UP000177894"/>
    </source>
</evidence>
<dbReference type="InterPro" id="IPR036412">
    <property type="entry name" value="HAD-like_sf"/>
</dbReference>
<dbReference type="Proteomes" id="UP000192478">
    <property type="component" value="Chromosome"/>
</dbReference>
<dbReference type="KEGG" id="cfm:BJL90_01880"/>
<gene>
    <name evidence="2" type="ORF">BJL90_01880</name>
    <name evidence="3" type="ORF">CLFO_36140</name>
</gene>
<evidence type="ECO:0000259" key="1">
    <source>
        <dbReference type="Pfam" id="PF05116"/>
    </source>
</evidence>